<dbReference type="Pfam" id="PF00100">
    <property type="entry name" value="Zona_pellucida"/>
    <property type="match status" value="1"/>
</dbReference>
<accession>A0A2I4C5F6</accession>
<sequence>MRTKLQRMLTYPSHPMHLSLTALSSSFSAWLRHTKCVKERYRRSFLPAALLIGLCRASTMLRPLLYLCVLMALQGASTVQICTVTGPTIIDFSGELNDVTDRCEYNLLLDTDFEMSAFFRDRHRRDVSFVDSVTLSDSGNIFELQQGGRVLVNSVEESLSSTPQAFSDVQLSKDGSGVTAVFGNTTVFFDGTTVQISIEDVTSSMAGLCANSSDVPSERVVDGSCTTQYTDPADNTINCVGLTARCEQLRHPLLSSCNADIDPTPYIDACSNTLCIYSSAHDLRCQFMRAYARACEQKGHPVPSAWWSQIFCSKQSFCQDKLCTDNEFCGRTFSGESACLCRAVFAYPYNQAKTLGDPTKCENNIASLSLFNCLLDERGIDSTLLHLIDPTCKGQLDDATNTMTFTFNTSNLCGAKISEGTSEINYTNAIVSDNNTGLITRNDHVFIEFSCYRPQPELKSVAFKVKDSSYVQIVNSGEWNYTVSMTPYIDEKCTKVVATETDVKLDQKVWVVIKTEGLDPNTISVVAQTCWATSVSDPESSPTYNLIADGCPNADDGTVQVWKNGQGTSTRFSFNMFEFTRQPNEVYLHCQLRLCLKNTKNCVPVCAKRRRRSSRYSKRNAAFISMGWSK</sequence>
<evidence type="ECO:0000313" key="4">
    <source>
        <dbReference type="Proteomes" id="UP000192220"/>
    </source>
</evidence>
<dbReference type="PROSITE" id="PS51034">
    <property type="entry name" value="ZP_2"/>
    <property type="match status" value="1"/>
</dbReference>
<keyword evidence="2" id="KW-1015">Disulfide bond</keyword>
<dbReference type="PANTHER" id="PTHR14002:SF50">
    <property type="entry name" value="ALPHA-TECTORIN-LIKE-RELATED"/>
    <property type="match status" value="1"/>
</dbReference>
<dbReference type="OrthoDB" id="9987373at2759"/>
<keyword evidence="1" id="KW-0732">Signal</keyword>
<dbReference type="Pfam" id="PF08742">
    <property type="entry name" value="C8"/>
    <property type="match status" value="1"/>
</dbReference>
<dbReference type="Gene3D" id="2.60.40.3210">
    <property type="entry name" value="Zona pellucida, ZP-N domain"/>
    <property type="match status" value="1"/>
</dbReference>
<dbReference type="InterPro" id="IPR042235">
    <property type="entry name" value="ZP-C_dom"/>
</dbReference>
<organism evidence="4 5">
    <name type="scientific">Austrofundulus limnaeus</name>
    <name type="common">Annual killifish</name>
    <dbReference type="NCBI Taxonomy" id="52670"/>
    <lineage>
        <taxon>Eukaryota</taxon>
        <taxon>Metazoa</taxon>
        <taxon>Chordata</taxon>
        <taxon>Craniata</taxon>
        <taxon>Vertebrata</taxon>
        <taxon>Euteleostomi</taxon>
        <taxon>Actinopterygii</taxon>
        <taxon>Neopterygii</taxon>
        <taxon>Teleostei</taxon>
        <taxon>Neoteleostei</taxon>
        <taxon>Acanthomorphata</taxon>
        <taxon>Ovalentaria</taxon>
        <taxon>Atherinomorphae</taxon>
        <taxon>Cyprinodontiformes</taxon>
        <taxon>Rivulidae</taxon>
        <taxon>Austrofundulus</taxon>
    </lineage>
</organism>
<dbReference type="AlphaFoldDB" id="A0A2I4C5F6"/>
<feature type="domain" description="ZP" evidence="3">
    <location>
        <begin position="360"/>
        <end position="613"/>
    </location>
</feature>
<dbReference type="SMART" id="SM00241">
    <property type="entry name" value="ZP"/>
    <property type="match status" value="1"/>
</dbReference>
<evidence type="ECO:0000256" key="1">
    <source>
        <dbReference type="ARBA" id="ARBA00022729"/>
    </source>
</evidence>
<reference evidence="5" key="1">
    <citation type="submission" date="2025-08" db="UniProtKB">
        <authorList>
            <consortium name="RefSeq"/>
        </authorList>
    </citation>
    <scope>IDENTIFICATION</scope>
    <source>
        <strain evidence="5">Quisiro</strain>
        <tissue evidence="5">Liver</tissue>
    </source>
</reference>
<keyword evidence="4" id="KW-1185">Reference proteome</keyword>
<dbReference type="KEGG" id="alim:106525511"/>
<evidence type="ECO:0000256" key="2">
    <source>
        <dbReference type="ARBA" id="ARBA00023157"/>
    </source>
</evidence>
<protein>
    <submittedName>
        <fullName evidence="5">Alpha-tectorin-like</fullName>
    </submittedName>
</protein>
<name>A0A2I4C5F6_AUSLI</name>
<evidence type="ECO:0000313" key="5">
    <source>
        <dbReference type="RefSeq" id="XP_013875232.1"/>
    </source>
</evidence>
<dbReference type="SMART" id="SM00832">
    <property type="entry name" value="C8"/>
    <property type="match status" value="1"/>
</dbReference>
<dbReference type="InterPro" id="IPR055355">
    <property type="entry name" value="ZP-C"/>
</dbReference>
<gene>
    <name evidence="5" type="primary">LOC106525511</name>
</gene>
<dbReference type="InterPro" id="IPR014853">
    <property type="entry name" value="VWF/SSPO/ZAN-like_Cys-rich_dom"/>
</dbReference>
<dbReference type="PANTHER" id="PTHR14002">
    <property type="entry name" value="ENDOGLIN/TGF-BETA RECEPTOR TYPE III"/>
    <property type="match status" value="1"/>
</dbReference>
<dbReference type="RefSeq" id="XP_013875232.1">
    <property type="nucleotide sequence ID" value="XM_014019778.1"/>
</dbReference>
<dbReference type="STRING" id="52670.A0A2I4C5F6"/>
<dbReference type="Gene3D" id="2.60.40.4100">
    <property type="entry name" value="Zona pellucida, ZP-C domain"/>
    <property type="match status" value="1"/>
</dbReference>
<dbReference type="Proteomes" id="UP000192220">
    <property type="component" value="Unplaced"/>
</dbReference>
<dbReference type="GeneID" id="106525511"/>
<proteinExistence type="predicted"/>
<dbReference type="FunCoup" id="A0A2I4C5F6">
    <property type="interactions" value="629"/>
</dbReference>
<evidence type="ECO:0000259" key="3">
    <source>
        <dbReference type="PROSITE" id="PS51034"/>
    </source>
</evidence>
<dbReference type="InParanoid" id="A0A2I4C5F6"/>
<dbReference type="InterPro" id="IPR001507">
    <property type="entry name" value="ZP_dom"/>
</dbReference>